<sequence length="80" mass="9247">MEFSLCSLDSALPVEVVLDEDNGRYMIRKSDTSGEVFNSPNELINWVRANFSEGEFCDPHEFRNMLELLTQYQTNPDLLD</sequence>
<dbReference type="Proteomes" id="UP000235114">
    <property type="component" value="Unassembled WGS sequence"/>
</dbReference>
<evidence type="ECO:0000313" key="2">
    <source>
        <dbReference type="EMBL" id="PLR98967.1"/>
    </source>
</evidence>
<evidence type="ECO:0008006" key="5">
    <source>
        <dbReference type="Google" id="ProtNLM"/>
    </source>
</evidence>
<dbReference type="Proteomes" id="UP000234951">
    <property type="component" value="Unassembled WGS sequence"/>
</dbReference>
<evidence type="ECO:0000313" key="4">
    <source>
        <dbReference type="Proteomes" id="UP000235114"/>
    </source>
</evidence>
<protein>
    <recommendedName>
        <fullName evidence="5">Threonine dehydratase</fullName>
    </recommendedName>
</protein>
<reference evidence="2 4" key="2">
    <citation type="submission" date="2017-12" db="EMBL/GenBank/DDBJ databases">
        <title>Comparative Functional Genomics of Dry Heat Resistant strains isolated from the Viking Spacecraft.</title>
        <authorList>
            <person name="Seuylemezian A."/>
            <person name="Cooper K."/>
            <person name="Vaishampayan P."/>
        </authorList>
    </citation>
    <scope>NUCLEOTIDE SEQUENCE [LARGE SCALE GENOMIC DNA]</scope>
    <source>
        <strain evidence="2 4">ATCC 29669</strain>
    </source>
</reference>
<organism evidence="1 3">
    <name type="scientific">Bacillus canaveralius</name>
    <dbReference type="NCBI Taxonomy" id="1403243"/>
    <lineage>
        <taxon>Bacteria</taxon>
        <taxon>Bacillati</taxon>
        <taxon>Bacillota</taxon>
        <taxon>Bacilli</taxon>
        <taxon>Bacillales</taxon>
        <taxon>Bacillaceae</taxon>
        <taxon>Bacillus</taxon>
    </lineage>
</organism>
<dbReference type="OrthoDB" id="2691866at2"/>
<name>A0A2N5GJ76_9BACI</name>
<evidence type="ECO:0000313" key="1">
    <source>
        <dbReference type="EMBL" id="PLR81059.1"/>
    </source>
</evidence>
<proteinExistence type="predicted"/>
<dbReference type="EMBL" id="PGVD01000019">
    <property type="protein sequence ID" value="PLR98967.1"/>
    <property type="molecule type" value="Genomic_DNA"/>
</dbReference>
<gene>
    <name evidence="1" type="ORF">CU635_16235</name>
    <name evidence="2" type="ORF">CVD25_06720</name>
</gene>
<keyword evidence="4" id="KW-1185">Reference proteome</keyword>
<dbReference type="RefSeq" id="WP_101578431.1">
    <property type="nucleotide sequence ID" value="NZ_PGVA01000041.1"/>
</dbReference>
<reference evidence="1 3" key="1">
    <citation type="submission" date="2017-11" db="EMBL/GenBank/DDBJ databases">
        <title>Comparitive Functional Genomics of Dry Heat Resistant strains isolated from the Viking Spacecraft.</title>
        <authorList>
            <person name="Seuylemezian A."/>
            <person name="Cooper K."/>
            <person name="Vaishampayan P."/>
        </authorList>
    </citation>
    <scope>NUCLEOTIDE SEQUENCE [LARGE SCALE GENOMIC DNA]</scope>
    <source>
        <strain evidence="1 3">M4.6</strain>
    </source>
</reference>
<accession>A0A2N5GJ76</accession>
<dbReference type="EMBL" id="PGVA01000041">
    <property type="protein sequence ID" value="PLR81059.1"/>
    <property type="molecule type" value="Genomic_DNA"/>
</dbReference>
<evidence type="ECO:0000313" key="3">
    <source>
        <dbReference type="Proteomes" id="UP000234951"/>
    </source>
</evidence>
<dbReference type="AlphaFoldDB" id="A0A2N5GJ76"/>
<comment type="caution">
    <text evidence="1">The sequence shown here is derived from an EMBL/GenBank/DDBJ whole genome shotgun (WGS) entry which is preliminary data.</text>
</comment>